<keyword evidence="5" id="KW-0808">Transferase</keyword>
<keyword evidence="4" id="KW-0597">Phosphoprotein</keyword>
<dbReference type="RefSeq" id="WP_090022469.1">
    <property type="nucleotide sequence ID" value="NZ_FNCE01000020.1"/>
</dbReference>
<evidence type="ECO:0000256" key="11">
    <source>
        <dbReference type="SAM" id="Coils"/>
    </source>
</evidence>
<dbReference type="Gene3D" id="1.10.287.130">
    <property type="match status" value="1"/>
</dbReference>
<evidence type="ECO:0000256" key="7">
    <source>
        <dbReference type="ARBA" id="ARBA00022777"/>
    </source>
</evidence>
<evidence type="ECO:0000256" key="3">
    <source>
        <dbReference type="ARBA" id="ARBA00012438"/>
    </source>
</evidence>
<dbReference type="PROSITE" id="PS50109">
    <property type="entry name" value="HIS_KIN"/>
    <property type="match status" value="1"/>
</dbReference>
<dbReference type="SUPFAM" id="SSF55874">
    <property type="entry name" value="ATPase domain of HSP90 chaperone/DNA topoisomerase II/histidine kinase"/>
    <property type="match status" value="1"/>
</dbReference>
<dbReference type="CDD" id="cd00082">
    <property type="entry name" value="HisKA"/>
    <property type="match status" value="1"/>
</dbReference>
<evidence type="ECO:0000259" key="13">
    <source>
        <dbReference type="PROSITE" id="PS50109"/>
    </source>
</evidence>
<evidence type="ECO:0000256" key="1">
    <source>
        <dbReference type="ARBA" id="ARBA00000085"/>
    </source>
</evidence>
<comment type="catalytic activity">
    <reaction evidence="1">
        <text>ATP + protein L-histidine = ADP + protein N-phospho-L-histidine.</text>
        <dbReference type="EC" id="2.7.13.3"/>
    </reaction>
</comment>
<dbReference type="SMART" id="SM00387">
    <property type="entry name" value="HATPase_c"/>
    <property type="match status" value="1"/>
</dbReference>
<evidence type="ECO:0000256" key="10">
    <source>
        <dbReference type="ARBA" id="ARBA00023136"/>
    </source>
</evidence>
<dbReference type="Pfam" id="PF13185">
    <property type="entry name" value="GAF_2"/>
    <property type="match status" value="1"/>
</dbReference>
<protein>
    <recommendedName>
        <fullName evidence="3">histidine kinase</fullName>
        <ecNumber evidence="3">2.7.13.3</ecNumber>
    </recommendedName>
</protein>
<dbReference type="STRING" id="1082479.SAMN05216241_1205"/>
<dbReference type="PRINTS" id="PR00344">
    <property type="entry name" value="BCTRLSENSOR"/>
</dbReference>
<keyword evidence="6" id="KW-0547">Nucleotide-binding</keyword>
<dbReference type="InterPro" id="IPR036097">
    <property type="entry name" value="HisK_dim/P_sf"/>
</dbReference>
<dbReference type="InterPro" id="IPR003594">
    <property type="entry name" value="HATPase_dom"/>
</dbReference>
<dbReference type="Pfam" id="PF00512">
    <property type="entry name" value="HisKA"/>
    <property type="match status" value="1"/>
</dbReference>
<dbReference type="InterPro" id="IPR003661">
    <property type="entry name" value="HisK_dim/P_dom"/>
</dbReference>
<dbReference type="SMART" id="SM00065">
    <property type="entry name" value="GAF"/>
    <property type="match status" value="1"/>
</dbReference>
<evidence type="ECO:0000256" key="5">
    <source>
        <dbReference type="ARBA" id="ARBA00022679"/>
    </source>
</evidence>
<evidence type="ECO:0000256" key="8">
    <source>
        <dbReference type="ARBA" id="ARBA00022840"/>
    </source>
</evidence>
<dbReference type="SUPFAM" id="SSF55781">
    <property type="entry name" value="GAF domain-like"/>
    <property type="match status" value="1"/>
</dbReference>
<keyword evidence="8" id="KW-0067">ATP-binding</keyword>
<name>A0A1G7V5A3_9PROT</name>
<keyword evidence="9" id="KW-0902">Two-component regulatory system</keyword>
<keyword evidence="7 14" id="KW-0418">Kinase</keyword>
<dbReference type="InterPro" id="IPR004358">
    <property type="entry name" value="Sig_transdc_His_kin-like_C"/>
</dbReference>
<dbReference type="Proteomes" id="UP000199415">
    <property type="component" value="Unassembled WGS sequence"/>
</dbReference>
<evidence type="ECO:0000313" key="15">
    <source>
        <dbReference type="Proteomes" id="UP000199415"/>
    </source>
</evidence>
<dbReference type="EC" id="2.7.13.3" evidence="3"/>
<feature type="coiled-coil region" evidence="11">
    <location>
        <begin position="153"/>
        <end position="180"/>
    </location>
</feature>
<feature type="region of interest" description="Disordered" evidence="12">
    <location>
        <begin position="399"/>
        <end position="419"/>
    </location>
</feature>
<dbReference type="PANTHER" id="PTHR43711">
    <property type="entry name" value="TWO-COMPONENT HISTIDINE KINASE"/>
    <property type="match status" value="1"/>
</dbReference>
<dbReference type="PANTHER" id="PTHR43711:SF26">
    <property type="entry name" value="SENSOR HISTIDINE KINASE RCSC"/>
    <property type="match status" value="1"/>
</dbReference>
<accession>A0A1G7V5A3</accession>
<dbReference type="InterPro" id="IPR050736">
    <property type="entry name" value="Sensor_HK_Regulatory"/>
</dbReference>
<keyword evidence="15" id="KW-1185">Reference proteome</keyword>
<sequence>MSDSTPAEDTTTFFRDRQDTGDTVAKWQEMLTVLARVYEAPAAFVVEQQPQGYQVAAASGQESNPYPGGTIVPPETNIFCKSVIRRQAPLYVQDAPVDPFWDTNPEVHDDGFRSYLGLPVYRPDGSPFGTICVMDFGATDYTTPFQDLMVPFRDAVERDLNLLERTRELQEAKYAAERANRAKSIFLANMSHELRTPLNAVMGFSDMLRNQLAGELPERARGYVEDIHASASHLLDLVNDVLDVSRIEAGQLELREESFCPGKEVAEVLRLTRQRAQARGVALKADTMPALRLYADRRAVRQILINLVANAISASPDGGIVRVTGVQTGDGGFTFTVADEGPGMSAAQQKRLFAPFQRDESVRLTRGRDEGAGLGLPISRRLAVLHRAEIEVDSEPGKGTEIRVAFPPNRVQTPEAASA</sequence>
<evidence type="ECO:0000256" key="4">
    <source>
        <dbReference type="ARBA" id="ARBA00022553"/>
    </source>
</evidence>
<evidence type="ECO:0000313" key="14">
    <source>
        <dbReference type="EMBL" id="SDG54130.1"/>
    </source>
</evidence>
<dbReference type="EMBL" id="FNCE01000020">
    <property type="protein sequence ID" value="SDG54130.1"/>
    <property type="molecule type" value="Genomic_DNA"/>
</dbReference>
<dbReference type="Gene3D" id="3.30.450.40">
    <property type="match status" value="1"/>
</dbReference>
<evidence type="ECO:0000256" key="2">
    <source>
        <dbReference type="ARBA" id="ARBA00004370"/>
    </source>
</evidence>
<dbReference type="InterPro" id="IPR029016">
    <property type="entry name" value="GAF-like_dom_sf"/>
</dbReference>
<gene>
    <name evidence="14" type="ORF">SAMN05216241_1205</name>
</gene>
<dbReference type="OrthoDB" id="9801651at2"/>
<dbReference type="InterPro" id="IPR005467">
    <property type="entry name" value="His_kinase_dom"/>
</dbReference>
<dbReference type="SMART" id="SM00388">
    <property type="entry name" value="HisKA"/>
    <property type="match status" value="1"/>
</dbReference>
<evidence type="ECO:0000256" key="9">
    <source>
        <dbReference type="ARBA" id="ARBA00023012"/>
    </source>
</evidence>
<evidence type="ECO:0000256" key="6">
    <source>
        <dbReference type="ARBA" id="ARBA00022741"/>
    </source>
</evidence>
<reference evidence="14 15" key="1">
    <citation type="submission" date="2016-10" db="EMBL/GenBank/DDBJ databases">
        <authorList>
            <person name="de Groot N.N."/>
        </authorList>
    </citation>
    <scope>NUCLEOTIDE SEQUENCE [LARGE SCALE GENOMIC DNA]</scope>
    <source>
        <strain evidence="14 15">DSM 25584</strain>
    </source>
</reference>
<dbReference type="InterPro" id="IPR003018">
    <property type="entry name" value="GAF"/>
</dbReference>
<dbReference type="InterPro" id="IPR036890">
    <property type="entry name" value="HATPase_C_sf"/>
</dbReference>
<keyword evidence="10" id="KW-0472">Membrane</keyword>
<dbReference type="GO" id="GO:0000155">
    <property type="term" value="F:phosphorelay sensor kinase activity"/>
    <property type="evidence" value="ECO:0007669"/>
    <property type="project" value="InterPro"/>
</dbReference>
<dbReference type="GO" id="GO:0016020">
    <property type="term" value="C:membrane"/>
    <property type="evidence" value="ECO:0007669"/>
    <property type="project" value="UniProtKB-SubCell"/>
</dbReference>
<comment type="subcellular location">
    <subcellularLocation>
        <location evidence="2">Membrane</location>
    </subcellularLocation>
</comment>
<dbReference type="Pfam" id="PF02518">
    <property type="entry name" value="HATPase_c"/>
    <property type="match status" value="1"/>
</dbReference>
<organism evidence="14 15">
    <name type="scientific">Limimonas halophila</name>
    <dbReference type="NCBI Taxonomy" id="1082479"/>
    <lineage>
        <taxon>Bacteria</taxon>
        <taxon>Pseudomonadati</taxon>
        <taxon>Pseudomonadota</taxon>
        <taxon>Alphaproteobacteria</taxon>
        <taxon>Rhodospirillales</taxon>
        <taxon>Rhodovibrionaceae</taxon>
        <taxon>Limimonas</taxon>
    </lineage>
</organism>
<feature type="domain" description="Histidine kinase" evidence="13">
    <location>
        <begin position="189"/>
        <end position="410"/>
    </location>
</feature>
<dbReference type="SUPFAM" id="SSF47384">
    <property type="entry name" value="Homodimeric domain of signal transducing histidine kinase"/>
    <property type="match status" value="1"/>
</dbReference>
<proteinExistence type="predicted"/>
<dbReference type="AlphaFoldDB" id="A0A1G7V5A3"/>
<keyword evidence="11" id="KW-0175">Coiled coil</keyword>
<dbReference type="Gene3D" id="3.30.565.10">
    <property type="entry name" value="Histidine kinase-like ATPase, C-terminal domain"/>
    <property type="match status" value="1"/>
</dbReference>
<dbReference type="GO" id="GO:0005524">
    <property type="term" value="F:ATP binding"/>
    <property type="evidence" value="ECO:0007669"/>
    <property type="project" value="UniProtKB-KW"/>
</dbReference>
<dbReference type="FunFam" id="1.10.287.130:FF:000038">
    <property type="entry name" value="Sensory transduction histidine kinase"/>
    <property type="match status" value="1"/>
</dbReference>
<evidence type="ECO:0000256" key="12">
    <source>
        <dbReference type="SAM" id="MobiDB-lite"/>
    </source>
</evidence>